<gene>
    <name evidence="8" type="primary">cas1</name>
    <name evidence="9" type="ORF">CA984_00250</name>
</gene>
<dbReference type="EMBL" id="NGFP01000001">
    <property type="protein sequence ID" value="OUD00106.1"/>
    <property type="molecule type" value="Genomic_DNA"/>
</dbReference>
<keyword evidence="5 8" id="KW-0460">Magnesium</keyword>
<sequence>MTSSARRKLAAPTLAMLPRISDSLSFLYAEAVRIVQDDTGVCAQVESSQGTDRVYIPTAALACILLGPGTSITQPAMATIARHGTSLVCVGAGGVRSYAGIMPASLTTAWLEKQVRAWADDKSRLEVAVRMYEARFGSASAPAGVSLAQLRGMEGQRVKALYRLLATKHGIKRFRRNYDPDAWDDQDPVNKALSGANSCMYGVVHAAVLALGCSPALGFVHSGTQMAFVYDVADIYKARITIPLAFSLHASEDPEREARRRLREDFRAFKLMPQIVADIQALIDPSGESHSPIDRNSDLVHLWDPQLGALPAGVNYGSETFDLPLE</sequence>
<organism evidence="9 10">
    <name type="scientific">Streptosporangium minutum</name>
    <dbReference type="NCBI Taxonomy" id="569862"/>
    <lineage>
        <taxon>Bacteria</taxon>
        <taxon>Bacillati</taxon>
        <taxon>Actinomycetota</taxon>
        <taxon>Actinomycetes</taxon>
        <taxon>Streptosporangiales</taxon>
        <taxon>Streptosporangiaceae</taxon>
        <taxon>Streptosporangium</taxon>
    </lineage>
</organism>
<keyword evidence="3 8" id="KW-0255">Endonuclease</keyword>
<comment type="subunit">
    <text evidence="8">Homodimer, forms a heterotetramer with a Cas2 homodimer.</text>
</comment>
<dbReference type="EC" id="3.1.-.-" evidence="8"/>
<dbReference type="GO" id="GO:0004520">
    <property type="term" value="F:DNA endonuclease activity"/>
    <property type="evidence" value="ECO:0007669"/>
    <property type="project" value="InterPro"/>
</dbReference>
<evidence type="ECO:0000313" key="9">
    <source>
        <dbReference type="EMBL" id="OUD00106.1"/>
    </source>
</evidence>
<keyword evidence="7 8" id="KW-0238">DNA-binding</keyword>
<proteinExistence type="inferred from homology"/>
<evidence type="ECO:0000256" key="7">
    <source>
        <dbReference type="ARBA" id="ARBA00023125"/>
    </source>
</evidence>
<dbReference type="NCBIfam" id="TIGR00287">
    <property type="entry name" value="cas1"/>
    <property type="match status" value="1"/>
</dbReference>
<evidence type="ECO:0000256" key="5">
    <source>
        <dbReference type="ARBA" id="ARBA00022842"/>
    </source>
</evidence>
<dbReference type="NCBIfam" id="TIGR03638">
    <property type="entry name" value="cas1_ECOLI"/>
    <property type="match status" value="1"/>
</dbReference>
<dbReference type="PANTHER" id="PTHR34353">
    <property type="entry name" value="CRISPR-ASSOCIATED ENDONUCLEASE CAS1 1"/>
    <property type="match status" value="1"/>
</dbReference>
<dbReference type="Proteomes" id="UP000194761">
    <property type="component" value="Unassembled WGS sequence"/>
</dbReference>
<keyword evidence="10" id="KW-1185">Reference proteome</keyword>
<dbReference type="Gene3D" id="3.100.10.20">
    <property type="entry name" value="CRISPR-associated endonuclease Cas1, N-terminal domain"/>
    <property type="match status" value="1"/>
</dbReference>
<evidence type="ECO:0000256" key="1">
    <source>
        <dbReference type="ARBA" id="ARBA00022722"/>
    </source>
</evidence>
<reference evidence="9 10" key="1">
    <citation type="submission" date="2017-05" db="EMBL/GenBank/DDBJ databases">
        <title>Biotechnological potential of actinobacteria isolated from South African environments.</title>
        <authorList>
            <person name="Le Roes-Hill M."/>
            <person name="Prins A."/>
            <person name="Durrell K.A."/>
        </authorList>
    </citation>
    <scope>NUCLEOTIDE SEQUENCE [LARGE SCALE GENOMIC DNA]</scope>
    <source>
        <strain evidence="9">M26</strain>
    </source>
</reference>
<dbReference type="GO" id="GO:0016787">
    <property type="term" value="F:hydrolase activity"/>
    <property type="evidence" value="ECO:0007669"/>
    <property type="project" value="UniProtKB-KW"/>
</dbReference>
<dbReference type="CDD" id="cd09719">
    <property type="entry name" value="Cas1_I-E"/>
    <property type="match status" value="1"/>
</dbReference>
<evidence type="ECO:0000256" key="3">
    <source>
        <dbReference type="ARBA" id="ARBA00022759"/>
    </source>
</evidence>
<accession>A0A243RY77</accession>
<keyword evidence="6 8" id="KW-0051">Antiviral defense</keyword>
<dbReference type="InterPro" id="IPR019851">
    <property type="entry name" value="CRISPR-assoc_Cas1_ECOLI"/>
</dbReference>
<evidence type="ECO:0000256" key="2">
    <source>
        <dbReference type="ARBA" id="ARBA00022723"/>
    </source>
</evidence>
<dbReference type="GO" id="GO:0043571">
    <property type="term" value="P:maintenance of CRISPR repeat elements"/>
    <property type="evidence" value="ECO:0007669"/>
    <property type="project" value="UniProtKB-UniRule"/>
</dbReference>
<dbReference type="InterPro" id="IPR050646">
    <property type="entry name" value="Cas1"/>
</dbReference>
<evidence type="ECO:0000313" key="10">
    <source>
        <dbReference type="Proteomes" id="UP000194761"/>
    </source>
</evidence>
<dbReference type="InterPro" id="IPR002729">
    <property type="entry name" value="CRISPR-assoc_Cas1"/>
</dbReference>
<dbReference type="AlphaFoldDB" id="A0A243RY77"/>
<protein>
    <recommendedName>
        <fullName evidence="8">CRISPR-associated endonuclease Cas1</fullName>
        <ecNumber evidence="8">3.1.-.-</ecNumber>
    </recommendedName>
</protein>
<keyword evidence="2 8" id="KW-0479">Metal-binding</keyword>
<keyword evidence="8" id="KW-0464">Manganese</keyword>
<feature type="binding site" evidence="8">
    <location>
        <position position="154"/>
    </location>
    <ligand>
        <name>Mn(2+)</name>
        <dbReference type="ChEBI" id="CHEBI:29035"/>
    </ligand>
</feature>
<comment type="function">
    <text evidence="8">CRISPR (clustered regularly interspaced short palindromic repeat), is an adaptive immune system that provides protection against mobile genetic elements (viruses, transposable elements and conjugative plasmids). CRISPR clusters contain spacers, sequences complementary to antecedent mobile elements, and target invading nucleic acids. CRISPR clusters are transcribed and processed into CRISPR RNA (crRNA). Acts as a dsDNA endonuclease. Involved in the integration of spacer DNA into the CRISPR cassette.</text>
</comment>
<dbReference type="GO" id="GO:0051607">
    <property type="term" value="P:defense response to virus"/>
    <property type="evidence" value="ECO:0007669"/>
    <property type="project" value="UniProtKB-UniRule"/>
</dbReference>
<comment type="cofactor">
    <cofactor evidence="8">
        <name>Mg(2+)</name>
        <dbReference type="ChEBI" id="CHEBI:18420"/>
    </cofactor>
    <cofactor evidence="8">
        <name>Mn(2+)</name>
        <dbReference type="ChEBI" id="CHEBI:29035"/>
    </cofactor>
</comment>
<evidence type="ECO:0000256" key="4">
    <source>
        <dbReference type="ARBA" id="ARBA00022801"/>
    </source>
</evidence>
<name>A0A243RY77_9ACTN</name>
<keyword evidence="1 8" id="KW-0540">Nuclease</keyword>
<dbReference type="GO" id="GO:0003677">
    <property type="term" value="F:DNA binding"/>
    <property type="evidence" value="ECO:0007669"/>
    <property type="project" value="UniProtKB-KW"/>
</dbReference>
<keyword evidence="4 8" id="KW-0378">Hydrolase</keyword>
<comment type="caution">
    <text evidence="9">The sequence shown here is derived from an EMBL/GenBank/DDBJ whole genome shotgun (WGS) entry which is preliminary data.</text>
</comment>
<dbReference type="Gene3D" id="1.20.120.920">
    <property type="entry name" value="CRISPR-associated endonuclease Cas1, C-terminal domain"/>
    <property type="match status" value="1"/>
</dbReference>
<feature type="binding site" evidence="8">
    <location>
        <position position="221"/>
    </location>
    <ligand>
        <name>Mn(2+)</name>
        <dbReference type="ChEBI" id="CHEBI:29035"/>
    </ligand>
</feature>
<dbReference type="Pfam" id="PF01867">
    <property type="entry name" value="Cas_Cas1"/>
    <property type="match status" value="1"/>
</dbReference>
<dbReference type="InterPro" id="IPR042211">
    <property type="entry name" value="CRISPR-assoc_Cas1_N"/>
</dbReference>
<dbReference type="InterPro" id="IPR033641">
    <property type="entry name" value="Cas1_I-E"/>
</dbReference>
<dbReference type="GO" id="GO:0046872">
    <property type="term" value="F:metal ion binding"/>
    <property type="evidence" value="ECO:0007669"/>
    <property type="project" value="UniProtKB-UniRule"/>
</dbReference>
<comment type="similarity">
    <text evidence="8">Belongs to the CRISPR-associated endonuclease Cas1 family.</text>
</comment>
<dbReference type="HAMAP" id="MF_01470">
    <property type="entry name" value="Cas1"/>
    <property type="match status" value="1"/>
</dbReference>
<feature type="binding site" evidence="8">
    <location>
        <position position="234"/>
    </location>
    <ligand>
        <name>Mn(2+)</name>
        <dbReference type="ChEBI" id="CHEBI:29035"/>
    </ligand>
</feature>
<dbReference type="PANTHER" id="PTHR34353:SF3">
    <property type="entry name" value="CRISPR-ASSOCIATED ENDONUCLEASE CAS1"/>
    <property type="match status" value="1"/>
</dbReference>
<dbReference type="InterPro" id="IPR042206">
    <property type="entry name" value="CRISPR-assoc_Cas1_C"/>
</dbReference>
<evidence type="ECO:0000256" key="6">
    <source>
        <dbReference type="ARBA" id="ARBA00023118"/>
    </source>
</evidence>
<evidence type="ECO:0000256" key="8">
    <source>
        <dbReference type="HAMAP-Rule" id="MF_01470"/>
    </source>
</evidence>